<evidence type="ECO:0000256" key="11">
    <source>
        <dbReference type="ARBA" id="ARBA00023136"/>
    </source>
</evidence>
<evidence type="ECO:0000256" key="5">
    <source>
        <dbReference type="ARBA" id="ARBA00022448"/>
    </source>
</evidence>
<evidence type="ECO:0000256" key="13">
    <source>
        <dbReference type="SAM" id="Phobius"/>
    </source>
</evidence>
<evidence type="ECO:0000256" key="2">
    <source>
        <dbReference type="ARBA" id="ARBA00004249"/>
    </source>
</evidence>
<protein>
    <submittedName>
        <fullName evidence="14">Biopolymer transporter ExbD</fullName>
    </submittedName>
</protein>
<keyword evidence="6" id="KW-1003">Cell membrane</keyword>
<dbReference type="OrthoDB" id="9798629at2"/>
<sequence>MKRMDTINVIPFIDIMLVLLAIVLATATFIAEGKLEIALPEAREQSAMVERDPSEIAVDRDGGLYFDALPVSLDTLSARLNTLATDTPIRLRVDAGAEFGRFVTVVDLLKARGLQRVSIITQSP</sequence>
<evidence type="ECO:0000256" key="4">
    <source>
        <dbReference type="ARBA" id="ARBA00011471"/>
    </source>
</evidence>
<dbReference type="RefSeq" id="WP_150093335.1">
    <property type="nucleotide sequence ID" value="NZ_JBFUOH010000037.1"/>
</dbReference>
<evidence type="ECO:0000256" key="1">
    <source>
        <dbReference type="ARBA" id="ARBA00003540"/>
    </source>
</evidence>
<name>A0A5M8FSD0_9GAMM</name>
<keyword evidence="10 13" id="KW-1133">Transmembrane helix</keyword>
<evidence type="ECO:0000256" key="10">
    <source>
        <dbReference type="ARBA" id="ARBA00022989"/>
    </source>
</evidence>
<keyword evidence="5 12" id="KW-0813">Transport</keyword>
<dbReference type="Proteomes" id="UP000322981">
    <property type="component" value="Unassembled WGS sequence"/>
</dbReference>
<feature type="transmembrane region" description="Helical" evidence="13">
    <location>
        <begin position="12"/>
        <end position="31"/>
    </location>
</feature>
<evidence type="ECO:0000313" key="14">
    <source>
        <dbReference type="EMBL" id="KAA6184852.1"/>
    </source>
</evidence>
<keyword evidence="9 12" id="KW-0653">Protein transport</keyword>
<dbReference type="EMBL" id="VWXX01000015">
    <property type="protein sequence ID" value="KAA6184852.1"/>
    <property type="molecule type" value="Genomic_DNA"/>
</dbReference>
<dbReference type="GO" id="GO:0022857">
    <property type="term" value="F:transmembrane transporter activity"/>
    <property type="evidence" value="ECO:0007669"/>
    <property type="project" value="InterPro"/>
</dbReference>
<keyword evidence="15" id="KW-1185">Reference proteome</keyword>
<dbReference type="GO" id="GO:0015031">
    <property type="term" value="P:protein transport"/>
    <property type="evidence" value="ECO:0007669"/>
    <property type="project" value="UniProtKB-KW"/>
</dbReference>
<evidence type="ECO:0000256" key="12">
    <source>
        <dbReference type="RuleBase" id="RU003879"/>
    </source>
</evidence>
<comment type="subunit">
    <text evidence="4">The accessory proteins ExbB and ExbD seem to form a complex with TonB.</text>
</comment>
<comment type="similarity">
    <text evidence="3 12">Belongs to the ExbD/TolR family.</text>
</comment>
<comment type="subcellular location">
    <subcellularLocation>
        <location evidence="2">Cell inner membrane</location>
        <topology evidence="2">Single-pass type II membrane protein</topology>
    </subcellularLocation>
    <subcellularLocation>
        <location evidence="12">Cell membrane</location>
        <topology evidence="12">Single-pass type II membrane protein</topology>
    </subcellularLocation>
</comment>
<evidence type="ECO:0000256" key="9">
    <source>
        <dbReference type="ARBA" id="ARBA00022927"/>
    </source>
</evidence>
<reference evidence="14 15" key="1">
    <citation type="submission" date="2019-09" db="EMBL/GenBank/DDBJ databases">
        <title>Whole-genome sequence of the purple sulfur bacterium Thiohalocapsa marina DSM 19078.</title>
        <authorList>
            <person name="Kyndt J.A."/>
            <person name="Meyer T.E."/>
        </authorList>
    </citation>
    <scope>NUCLEOTIDE SEQUENCE [LARGE SCALE GENOMIC DNA]</scope>
    <source>
        <strain evidence="14 15">DSM 19078</strain>
    </source>
</reference>
<keyword evidence="7" id="KW-0997">Cell inner membrane</keyword>
<keyword evidence="8 12" id="KW-0812">Transmembrane</keyword>
<comment type="function">
    <text evidence="1">Involved in the TonB-dependent energy-dependent transport of various receptor-bound substrates.</text>
</comment>
<keyword evidence="11 13" id="KW-0472">Membrane</keyword>
<dbReference type="Pfam" id="PF02472">
    <property type="entry name" value="ExbD"/>
    <property type="match status" value="1"/>
</dbReference>
<evidence type="ECO:0000256" key="3">
    <source>
        <dbReference type="ARBA" id="ARBA00005811"/>
    </source>
</evidence>
<comment type="caution">
    <text evidence="14">The sequence shown here is derived from an EMBL/GenBank/DDBJ whole genome shotgun (WGS) entry which is preliminary data.</text>
</comment>
<evidence type="ECO:0000256" key="7">
    <source>
        <dbReference type="ARBA" id="ARBA00022519"/>
    </source>
</evidence>
<dbReference type="AlphaFoldDB" id="A0A5M8FSD0"/>
<evidence type="ECO:0000256" key="8">
    <source>
        <dbReference type="ARBA" id="ARBA00022692"/>
    </source>
</evidence>
<dbReference type="GO" id="GO:0005886">
    <property type="term" value="C:plasma membrane"/>
    <property type="evidence" value="ECO:0007669"/>
    <property type="project" value="UniProtKB-SubCell"/>
</dbReference>
<dbReference type="InterPro" id="IPR003400">
    <property type="entry name" value="ExbD"/>
</dbReference>
<gene>
    <name evidence="14" type="ORF">F2Q65_11110</name>
</gene>
<dbReference type="Gene3D" id="3.30.420.270">
    <property type="match status" value="1"/>
</dbReference>
<proteinExistence type="inferred from homology"/>
<dbReference type="PANTHER" id="PTHR30558:SF12">
    <property type="entry name" value="BIOPOLYMER TRANSPORT PROTEIN EXBD"/>
    <property type="match status" value="1"/>
</dbReference>
<organism evidence="14 15">
    <name type="scientific">Thiohalocapsa marina</name>
    <dbReference type="NCBI Taxonomy" id="424902"/>
    <lineage>
        <taxon>Bacteria</taxon>
        <taxon>Pseudomonadati</taxon>
        <taxon>Pseudomonadota</taxon>
        <taxon>Gammaproteobacteria</taxon>
        <taxon>Chromatiales</taxon>
        <taxon>Chromatiaceae</taxon>
        <taxon>Thiohalocapsa</taxon>
    </lineage>
</organism>
<dbReference type="PANTHER" id="PTHR30558">
    <property type="entry name" value="EXBD MEMBRANE COMPONENT OF PMF-DRIVEN MACROMOLECULE IMPORT SYSTEM"/>
    <property type="match status" value="1"/>
</dbReference>
<accession>A0A5M8FSD0</accession>
<evidence type="ECO:0000313" key="15">
    <source>
        <dbReference type="Proteomes" id="UP000322981"/>
    </source>
</evidence>
<evidence type="ECO:0000256" key="6">
    <source>
        <dbReference type="ARBA" id="ARBA00022475"/>
    </source>
</evidence>